<proteinExistence type="evidence at transcript level"/>
<dbReference type="AlphaFoldDB" id="F2Q9X7"/>
<sequence>LSTEANGADTWCYGPRHRLPGRPRLPNPGPGEAGTDARRHDQPHHTTGGPMEAGRPIPSRCGGSLGGQIHTDVPGHLPE</sequence>
<accession>F2Q9X7</accession>
<evidence type="ECO:0000256" key="1">
    <source>
        <dbReference type="SAM" id="MobiDB-lite"/>
    </source>
</evidence>
<gene>
    <name evidence="2" type="primary">lGb12</name>
</gene>
<dbReference type="EMBL" id="FN773100">
    <property type="protein sequence ID" value="CBL51561.1"/>
    <property type="molecule type" value="mRNA"/>
</dbReference>
<feature type="non-terminal residue" evidence="2">
    <location>
        <position position="1"/>
    </location>
</feature>
<feature type="non-terminal residue" evidence="2">
    <location>
        <position position="79"/>
    </location>
</feature>
<protein>
    <submittedName>
        <fullName evidence="2">Globin</fullName>
    </submittedName>
</protein>
<feature type="region of interest" description="Disordered" evidence="1">
    <location>
        <begin position="1"/>
        <end position="79"/>
    </location>
</feature>
<feature type="compositionally biased region" description="Basic and acidic residues" evidence="1">
    <location>
        <begin position="35"/>
        <end position="44"/>
    </location>
</feature>
<evidence type="ECO:0000313" key="2">
    <source>
        <dbReference type="EMBL" id="CBL51561.1"/>
    </source>
</evidence>
<organism evidence="2">
    <name type="scientific">Branchiostoma floridae</name>
    <name type="common">Florida lancelet</name>
    <name type="synonym">Amphioxus</name>
    <dbReference type="NCBI Taxonomy" id="7739"/>
    <lineage>
        <taxon>Eukaryota</taxon>
        <taxon>Metazoa</taxon>
        <taxon>Chordata</taxon>
        <taxon>Cephalochordata</taxon>
        <taxon>Leptocardii</taxon>
        <taxon>Amphioxiformes</taxon>
        <taxon>Branchiostomatidae</taxon>
        <taxon>Branchiostoma</taxon>
    </lineage>
</organism>
<name>F2Q9X7_BRAFL</name>
<reference evidence="2" key="1">
    <citation type="submission" date="2011-03" db="EMBL/GenBank/DDBJ databases">
        <title>The globin gene family of the cephalochordate amphioxus: identification of vertebrate orthologs.</title>
        <authorList>
            <person name="Ebner B."/>
            <person name="Panopoulou G."/>
            <person name="Vinogradov S.N."/>
            <person name="Burmester T."/>
            <person name="Kiger L."/>
            <person name="Marden M.C."/>
            <person name="Hankeln T."/>
        </authorList>
    </citation>
    <scope>NUCLEOTIDE SEQUENCE</scope>
</reference>